<evidence type="ECO:0000256" key="2">
    <source>
        <dbReference type="ARBA" id="ARBA00007534"/>
    </source>
</evidence>
<organism evidence="9 10">
    <name type="scientific">Didymosphaeria variabile</name>
    <dbReference type="NCBI Taxonomy" id="1932322"/>
    <lineage>
        <taxon>Eukaryota</taxon>
        <taxon>Fungi</taxon>
        <taxon>Dikarya</taxon>
        <taxon>Ascomycota</taxon>
        <taxon>Pezizomycotina</taxon>
        <taxon>Dothideomycetes</taxon>
        <taxon>Pleosporomycetidae</taxon>
        <taxon>Pleosporales</taxon>
        <taxon>Massarineae</taxon>
        <taxon>Didymosphaeriaceae</taxon>
        <taxon>Didymosphaeria</taxon>
    </lineage>
</organism>
<dbReference type="InterPro" id="IPR029058">
    <property type="entry name" value="AB_hydrolase_fold"/>
</dbReference>
<evidence type="ECO:0000256" key="3">
    <source>
        <dbReference type="ARBA" id="ARBA00022487"/>
    </source>
</evidence>
<dbReference type="Proteomes" id="UP001140513">
    <property type="component" value="Unassembled WGS sequence"/>
</dbReference>
<keyword evidence="4" id="KW-0964">Secreted</keyword>
<evidence type="ECO:0000313" key="9">
    <source>
        <dbReference type="EMBL" id="KAJ4345938.1"/>
    </source>
</evidence>
<keyword evidence="3" id="KW-0719">Serine esterase</keyword>
<comment type="subcellular location">
    <subcellularLocation>
        <location evidence="1">Secreted</location>
    </subcellularLocation>
</comment>
<dbReference type="Gene3D" id="3.40.50.1820">
    <property type="entry name" value="alpha/beta hydrolase"/>
    <property type="match status" value="1"/>
</dbReference>
<dbReference type="PANTHER" id="PTHR33630">
    <property type="entry name" value="CUTINASE RV1984C-RELATED-RELATED"/>
    <property type="match status" value="1"/>
</dbReference>
<evidence type="ECO:0000256" key="6">
    <source>
        <dbReference type="ARBA" id="ARBA00022801"/>
    </source>
</evidence>
<comment type="caution">
    <text evidence="9">The sequence shown here is derived from an EMBL/GenBank/DDBJ whole genome shotgun (WGS) entry which is preliminary data.</text>
</comment>
<comment type="similarity">
    <text evidence="2">Belongs to the cutinase family.</text>
</comment>
<keyword evidence="10" id="KW-1185">Reference proteome</keyword>
<reference evidence="9" key="1">
    <citation type="submission" date="2022-10" db="EMBL/GenBank/DDBJ databases">
        <title>Tapping the CABI collections for fungal endophytes: first genome assemblies for Collariella, Neodidymelliopsis, Ascochyta clinopodiicola, Didymella pomorum, Didymosphaeria variabile, Neocosmospora piperis and Neocucurbitaria cava.</title>
        <authorList>
            <person name="Hill R."/>
        </authorList>
    </citation>
    <scope>NUCLEOTIDE SEQUENCE</scope>
    <source>
        <strain evidence="9">IMI 356815</strain>
    </source>
</reference>
<evidence type="ECO:0000256" key="7">
    <source>
        <dbReference type="ARBA" id="ARBA00023157"/>
    </source>
</evidence>
<accession>A0A9W8XBR6</accession>
<dbReference type="GeneID" id="80915604"/>
<dbReference type="EMBL" id="JAPEUX010000009">
    <property type="protein sequence ID" value="KAJ4345938.1"/>
    <property type="molecule type" value="Genomic_DNA"/>
</dbReference>
<dbReference type="Pfam" id="PF01083">
    <property type="entry name" value="Cutinase"/>
    <property type="match status" value="1"/>
</dbReference>
<keyword evidence="7" id="KW-1015">Disulfide bond</keyword>
<dbReference type="GO" id="GO:0052689">
    <property type="term" value="F:carboxylic ester hydrolase activity"/>
    <property type="evidence" value="ECO:0007669"/>
    <property type="project" value="UniProtKB-KW"/>
</dbReference>
<dbReference type="AlphaFoldDB" id="A0A9W8XBR6"/>
<feature type="compositionally biased region" description="Low complexity" evidence="8">
    <location>
        <begin position="234"/>
        <end position="261"/>
    </location>
</feature>
<evidence type="ECO:0000313" key="10">
    <source>
        <dbReference type="Proteomes" id="UP001140513"/>
    </source>
</evidence>
<gene>
    <name evidence="9" type="ORF">N0V89_012074</name>
</gene>
<dbReference type="PROSITE" id="PS00931">
    <property type="entry name" value="CUTINASE_2"/>
    <property type="match status" value="1"/>
</dbReference>
<dbReference type="InterPro" id="IPR000675">
    <property type="entry name" value="Cutinase/axe"/>
</dbReference>
<keyword evidence="5" id="KW-0732">Signal</keyword>
<evidence type="ECO:0000256" key="8">
    <source>
        <dbReference type="SAM" id="MobiDB-lite"/>
    </source>
</evidence>
<evidence type="ECO:0000256" key="5">
    <source>
        <dbReference type="ARBA" id="ARBA00022729"/>
    </source>
</evidence>
<protein>
    <submittedName>
        <fullName evidence="9">Uncharacterized protein</fullName>
    </submittedName>
</protein>
<dbReference type="PANTHER" id="PTHR33630:SF13">
    <property type="entry name" value="ACETYLXYLAN ESTERASE"/>
    <property type="match status" value="1"/>
</dbReference>
<keyword evidence="6" id="KW-0378">Hydrolase</keyword>
<dbReference type="OrthoDB" id="2586582at2759"/>
<dbReference type="RefSeq" id="XP_056066102.1">
    <property type="nucleotide sequence ID" value="XM_056220799.1"/>
</dbReference>
<evidence type="ECO:0000256" key="1">
    <source>
        <dbReference type="ARBA" id="ARBA00004613"/>
    </source>
</evidence>
<sequence length="290" mass="28476">MGDSYNVLDGASLQADPRDADSLARLNAYASVLRNYCGAGDPICAGGDNVTQHLDYFDLYTDDAATWVVSKVDAAAALCDAASSSVASSVGATATSSSAGPIAASSTSVVASIATPTGINSTTIAAPTGANASTVAISSITGANATSVVAPIWANSTAASIATPASFALVSDSTAVYPTTIRTVVSANAIQSNSGYAPAYPTTILTIVSVTSTLSEYATVTGAVAPPQETKSNAALPPVAAPAPASKAPAAPKAPKAQEAPSPAPQLSQKPASAPLPVCGPAVITTTVYL</sequence>
<proteinExistence type="inferred from homology"/>
<dbReference type="InterPro" id="IPR043579">
    <property type="entry name" value="CUTINASE_2"/>
</dbReference>
<evidence type="ECO:0000256" key="4">
    <source>
        <dbReference type="ARBA" id="ARBA00022525"/>
    </source>
</evidence>
<name>A0A9W8XBR6_9PLEO</name>
<dbReference type="SUPFAM" id="SSF53474">
    <property type="entry name" value="alpha/beta-Hydrolases"/>
    <property type="match status" value="1"/>
</dbReference>
<feature type="region of interest" description="Disordered" evidence="8">
    <location>
        <begin position="228"/>
        <end position="273"/>
    </location>
</feature>
<dbReference type="GO" id="GO:0005576">
    <property type="term" value="C:extracellular region"/>
    <property type="evidence" value="ECO:0007669"/>
    <property type="project" value="UniProtKB-SubCell"/>
</dbReference>